<feature type="region of interest" description="Disordered" evidence="1">
    <location>
        <begin position="331"/>
        <end position="358"/>
    </location>
</feature>
<name>A0A8J4DUM6_9ACTN</name>
<dbReference type="Proteomes" id="UP000619260">
    <property type="component" value="Unassembled WGS sequence"/>
</dbReference>
<sequence length="358" mass="38247">MAIVGTGNIARFHVEALRSLDAPVRIVAGVDLDAGLATSFCAAHGIPFADTDVERALTHTRPDVVHVCTPPGAHLAPARAALNAGAHVVVEKPPTLSLRDFDALADAQPAGGPYVATVFQHRFGSGARRIRALLDAGVLGRPLVARCDTLWYRPDAYFDPPWRGRWETEGGGPTMGHGIHQMDLLSAVLGEWTRVSALARRQARRTATEDLSVAHVSFANGAVASVVNSLLSPREESYLRFDFEYATVELTHLYGYGDDDWRVTPAPGHEESVTAAWKAGEHGRNSGHAAQFALVADAVREGSVPPVDTAEARRTMTLVAGVYASAFGGRPVGPDDVGPGSPHYENMRGDGPPWTEET</sequence>
<organism evidence="4 5">
    <name type="scientific">Virgisporangium aliadipatigenens</name>
    <dbReference type="NCBI Taxonomy" id="741659"/>
    <lineage>
        <taxon>Bacteria</taxon>
        <taxon>Bacillati</taxon>
        <taxon>Actinomycetota</taxon>
        <taxon>Actinomycetes</taxon>
        <taxon>Micromonosporales</taxon>
        <taxon>Micromonosporaceae</taxon>
        <taxon>Virgisporangium</taxon>
    </lineage>
</organism>
<evidence type="ECO:0000313" key="5">
    <source>
        <dbReference type="Proteomes" id="UP000619260"/>
    </source>
</evidence>
<reference evidence="4" key="1">
    <citation type="submission" date="2021-01" db="EMBL/GenBank/DDBJ databases">
        <title>Whole genome shotgun sequence of Virgisporangium aliadipatigenens NBRC 105644.</title>
        <authorList>
            <person name="Komaki H."/>
            <person name="Tamura T."/>
        </authorList>
    </citation>
    <scope>NUCLEOTIDE SEQUENCE</scope>
    <source>
        <strain evidence="4">NBRC 105644</strain>
    </source>
</reference>
<feature type="domain" description="GFO/IDH/MocA-like oxidoreductase" evidence="3">
    <location>
        <begin position="128"/>
        <end position="236"/>
    </location>
</feature>
<dbReference type="InterPro" id="IPR000683">
    <property type="entry name" value="Gfo/Idh/MocA-like_OxRdtase_N"/>
</dbReference>
<dbReference type="EMBL" id="BOPF01000026">
    <property type="protein sequence ID" value="GIJ49317.1"/>
    <property type="molecule type" value="Genomic_DNA"/>
</dbReference>
<dbReference type="InterPro" id="IPR036291">
    <property type="entry name" value="NAD(P)-bd_dom_sf"/>
</dbReference>
<proteinExistence type="predicted"/>
<dbReference type="GO" id="GO:0000166">
    <property type="term" value="F:nucleotide binding"/>
    <property type="evidence" value="ECO:0007669"/>
    <property type="project" value="InterPro"/>
</dbReference>
<evidence type="ECO:0000259" key="3">
    <source>
        <dbReference type="Pfam" id="PF22725"/>
    </source>
</evidence>
<protein>
    <submittedName>
        <fullName evidence="4">Oxidoreductase</fullName>
    </submittedName>
</protein>
<comment type="caution">
    <text evidence="4">The sequence shown here is derived from an EMBL/GenBank/DDBJ whole genome shotgun (WGS) entry which is preliminary data.</text>
</comment>
<dbReference type="SUPFAM" id="SSF51735">
    <property type="entry name" value="NAD(P)-binding Rossmann-fold domains"/>
    <property type="match status" value="1"/>
</dbReference>
<dbReference type="PANTHER" id="PTHR43249">
    <property type="entry name" value="UDP-N-ACETYL-2-AMINO-2-DEOXY-D-GLUCURONATE OXIDASE"/>
    <property type="match status" value="1"/>
</dbReference>
<dbReference type="InterPro" id="IPR052515">
    <property type="entry name" value="Gfo/Idh/MocA_Oxidoreductase"/>
</dbReference>
<feature type="compositionally biased region" description="Low complexity" evidence="1">
    <location>
        <begin position="331"/>
        <end position="342"/>
    </location>
</feature>
<dbReference type="Gene3D" id="3.40.50.720">
    <property type="entry name" value="NAD(P)-binding Rossmann-like Domain"/>
    <property type="match status" value="1"/>
</dbReference>
<evidence type="ECO:0000259" key="2">
    <source>
        <dbReference type="Pfam" id="PF01408"/>
    </source>
</evidence>
<evidence type="ECO:0000256" key="1">
    <source>
        <dbReference type="SAM" id="MobiDB-lite"/>
    </source>
</evidence>
<dbReference type="PANTHER" id="PTHR43249:SF1">
    <property type="entry name" value="D-GLUCOSIDE 3-DEHYDROGENASE"/>
    <property type="match status" value="1"/>
</dbReference>
<dbReference type="Gene3D" id="3.30.360.10">
    <property type="entry name" value="Dihydrodipicolinate Reductase, domain 2"/>
    <property type="match status" value="1"/>
</dbReference>
<dbReference type="Pfam" id="PF22725">
    <property type="entry name" value="GFO_IDH_MocA_C3"/>
    <property type="match status" value="1"/>
</dbReference>
<feature type="domain" description="Gfo/Idh/MocA-like oxidoreductase N-terminal" evidence="2">
    <location>
        <begin position="2"/>
        <end position="107"/>
    </location>
</feature>
<dbReference type="Pfam" id="PF01408">
    <property type="entry name" value="GFO_IDH_MocA"/>
    <property type="match status" value="1"/>
</dbReference>
<accession>A0A8J4DUM6</accession>
<dbReference type="SUPFAM" id="SSF55347">
    <property type="entry name" value="Glyceraldehyde-3-phosphate dehydrogenase-like, C-terminal domain"/>
    <property type="match status" value="1"/>
</dbReference>
<keyword evidence="5" id="KW-1185">Reference proteome</keyword>
<gene>
    <name evidence="4" type="ORF">Val02_62030</name>
</gene>
<dbReference type="InterPro" id="IPR055170">
    <property type="entry name" value="GFO_IDH_MocA-like_dom"/>
</dbReference>
<evidence type="ECO:0000313" key="4">
    <source>
        <dbReference type="EMBL" id="GIJ49317.1"/>
    </source>
</evidence>
<dbReference type="AlphaFoldDB" id="A0A8J4DUM6"/>